<accession>A0ABZ2YG68</accession>
<reference evidence="2" key="1">
    <citation type="submission" date="2023-06" db="EMBL/GenBank/DDBJ databases">
        <title>Complete Genome of Candidatus Phytoplasma asteris M33.</title>
        <authorList>
            <person name="Toth R."/>
            <person name="Ilic A.-M."/>
            <person name="Huettel B."/>
            <person name="Duduk B."/>
            <person name="Kube M."/>
        </authorList>
    </citation>
    <scope>NUCLEOTIDE SEQUENCE [LARGE SCALE GENOMIC DNA]</scope>
    <source>
        <strain evidence="2">M33</strain>
    </source>
</reference>
<keyword evidence="1" id="KW-0812">Transmembrane</keyword>
<sequence>MNLDKDLNKPFLIDGFFYFIFLISLKASKLINIICKKNYCIIYINKY</sequence>
<keyword evidence="3" id="KW-1185">Reference proteome</keyword>
<protein>
    <submittedName>
        <fullName evidence="2">Uncharacterized protein</fullName>
    </submittedName>
</protein>
<proteinExistence type="predicted"/>
<evidence type="ECO:0000313" key="2">
    <source>
        <dbReference type="EMBL" id="WZN38294.1"/>
    </source>
</evidence>
<dbReference type="Proteomes" id="UP001470586">
    <property type="component" value="Chromosome"/>
</dbReference>
<keyword evidence="1" id="KW-0472">Membrane</keyword>
<keyword evidence="1" id="KW-1133">Transmembrane helix</keyword>
<organism evidence="2 3">
    <name type="scientific">Candidatus Phytoplasma asteris</name>
    <dbReference type="NCBI Taxonomy" id="85620"/>
    <lineage>
        <taxon>Bacteria</taxon>
        <taxon>Bacillati</taxon>
        <taxon>Mycoplasmatota</taxon>
        <taxon>Mollicutes</taxon>
        <taxon>Acholeplasmatales</taxon>
        <taxon>Acholeplasmataceae</taxon>
        <taxon>Candidatus Phytoplasma</taxon>
        <taxon>16SrI (Aster yellows group)</taxon>
    </lineage>
</organism>
<dbReference type="EMBL" id="CP128397">
    <property type="protein sequence ID" value="WZN38294.1"/>
    <property type="molecule type" value="Genomic_DNA"/>
</dbReference>
<feature type="transmembrane region" description="Helical" evidence="1">
    <location>
        <begin position="15"/>
        <end position="35"/>
    </location>
</feature>
<name>A0ABZ2YG68_9MOLU</name>
<evidence type="ECO:0000313" key="3">
    <source>
        <dbReference type="Proteomes" id="UP001470586"/>
    </source>
</evidence>
<evidence type="ECO:0000256" key="1">
    <source>
        <dbReference type="SAM" id="Phobius"/>
    </source>
</evidence>
<gene>
    <name evidence="2" type="ORF">M33023_00910</name>
</gene>